<dbReference type="InterPro" id="IPR036928">
    <property type="entry name" value="AS_sf"/>
</dbReference>
<name>A0A4R4KEF4_9BACT</name>
<proteinExistence type="predicted"/>
<dbReference type="InterPro" id="IPR000120">
    <property type="entry name" value="Amidase"/>
</dbReference>
<dbReference type="SUPFAM" id="SSF75304">
    <property type="entry name" value="Amidase signature (AS) enzymes"/>
    <property type="match status" value="1"/>
</dbReference>
<dbReference type="OrthoDB" id="9811471at2"/>
<gene>
    <name evidence="2" type="ORF">EZE20_10460</name>
</gene>
<dbReference type="RefSeq" id="WP_132117291.1">
    <property type="nucleotide sequence ID" value="NZ_SMJU01000006.1"/>
</dbReference>
<dbReference type="Proteomes" id="UP000295706">
    <property type="component" value="Unassembled WGS sequence"/>
</dbReference>
<evidence type="ECO:0000313" key="3">
    <source>
        <dbReference type="Proteomes" id="UP000295706"/>
    </source>
</evidence>
<evidence type="ECO:0000259" key="1">
    <source>
        <dbReference type="Pfam" id="PF01425"/>
    </source>
</evidence>
<dbReference type="PANTHER" id="PTHR11895">
    <property type="entry name" value="TRANSAMIDASE"/>
    <property type="match status" value="1"/>
</dbReference>
<evidence type="ECO:0000313" key="2">
    <source>
        <dbReference type="EMBL" id="TDB65126.1"/>
    </source>
</evidence>
<sequence length="559" mass="61452">MFSSRFTRRVALAFGFLGSFFLGSFLTVNAPEVITTEMVNYASQLMGLSFTEAERDSMLTELTDAREGFERMRAVELTNDVAPALYFNPLPIGFEFEKVKKPFQYSPMVKASLPRDKNELAFYSISQLASLLRSRQITSLELTQFFIDRLKKYDPTLHCVVTLTEELALTQARKADEEIKAGNYRGLLHGIPYGAKDLLSKKGYKTTWGAAPFKDQVLEQDATVIKKLEEAGAVLCAKLSMGALAWGDVWFGGKTRNPWAPESGSSGSSAGSASSVSAGLLPFAIGTETLGSIVSPSTVCGTTGLRPTFGRVSRHGAMALSWSMDKIGPICRTVEDCALVFNAIYGPDGQDLTILDAPFNYAPVKSLRGMRIGFLEKAFAENYPTRSNDSLTLAVLKELGAELIPMQLPSYPASDMTMILSVEGAAAFDDLTRSNRDDLLVRQVKNAWPNVFRAARFVPAVEYLQANRLRTKLIQDMYRCLLEAKVDVYVSPAYGGGNLAITNLTGHPSVVLPNGFNRRGTPTSITFMGQLFREDKVLAVAKAYQDATKHHLKHPELNF</sequence>
<comment type="caution">
    <text evidence="2">The sequence shown here is derived from an EMBL/GenBank/DDBJ whole genome shotgun (WGS) entry which is preliminary data.</text>
</comment>
<keyword evidence="3" id="KW-1185">Reference proteome</keyword>
<feature type="domain" description="Amidase" evidence="1">
    <location>
        <begin position="141"/>
        <end position="494"/>
    </location>
</feature>
<dbReference type="EMBL" id="SMJU01000006">
    <property type="protein sequence ID" value="TDB65126.1"/>
    <property type="molecule type" value="Genomic_DNA"/>
</dbReference>
<dbReference type="GO" id="GO:0050567">
    <property type="term" value="F:glutaminyl-tRNA synthase (glutamine-hydrolyzing) activity"/>
    <property type="evidence" value="ECO:0007669"/>
    <property type="project" value="TreeGrafter"/>
</dbReference>
<protein>
    <submittedName>
        <fullName evidence="2">Amidase</fullName>
    </submittedName>
</protein>
<accession>A0A4R4KEF4</accession>
<dbReference type="Gene3D" id="3.90.1300.10">
    <property type="entry name" value="Amidase signature (AS) domain"/>
    <property type="match status" value="1"/>
</dbReference>
<dbReference type="AlphaFoldDB" id="A0A4R4KEF4"/>
<reference evidence="2 3" key="1">
    <citation type="submission" date="2019-02" db="EMBL/GenBank/DDBJ databases">
        <title>Arundinibacter roseus gen. nov., sp. nov., a new member of the family Cytophagaceae.</title>
        <authorList>
            <person name="Szuroczki S."/>
            <person name="Khayer B."/>
            <person name="Sproer C."/>
            <person name="Toumi M."/>
            <person name="Szabo A."/>
            <person name="Felfoldi T."/>
            <person name="Schumann P."/>
            <person name="Toth E."/>
        </authorList>
    </citation>
    <scope>NUCLEOTIDE SEQUENCE [LARGE SCALE GENOMIC DNA]</scope>
    <source>
        <strain evidence="2 3">DMA-k-7a</strain>
    </source>
</reference>
<dbReference type="Pfam" id="PF01425">
    <property type="entry name" value="Amidase"/>
    <property type="match status" value="1"/>
</dbReference>
<dbReference type="PANTHER" id="PTHR11895:SF73">
    <property type="entry name" value="AMIDASE FAMILY PROTEIN"/>
    <property type="match status" value="1"/>
</dbReference>
<organism evidence="2 3">
    <name type="scientific">Arundinibacter roseus</name>
    <dbReference type="NCBI Taxonomy" id="2070510"/>
    <lineage>
        <taxon>Bacteria</taxon>
        <taxon>Pseudomonadati</taxon>
        <taxon>Bacteroidota</taxon>
        <taxon>Cytophagia</taxon>
        <taxon>Cytophagales</taxon>
        <taxon>Spirosomataceae</taxon>
        <taxon>Arundinibacter</taxon>
    </lineage>
</organism>
<dbReference type="InterPro" id="IPR023631">
    <property type="entry name" value="Amidase_dom"/>
</dbReference>